<dbReference type="Proteomes" id="UP000186102">
    <property type="component" value="Unassembled WGS sequence"/>
</dbReference>
<reference evidence="1 2" key="1">
    <citation type="submission" date="2016-09" db="EMBL/GenBank/DDBJ databases">
        <title>Complete genome of Desulfosporosinus sp. OL.</title>
        <authorList>
            <person name="Mardanov A."/>
            <person name="Beletsky A."/>
            <person name="Panova A."/>
            <person name="Karnachuk O."/>
            <person name="Ravin N."/>
        </authorList>
    </citation>
    <scope>NUCLEOTIDE SEQUENCE [LARGE SCALE GENOMIC DNA]</scope>
    <source>
        <strain evidence="1 2">OL</strain>
    </source>
</reference>
<dbReference type="Pfam" id="PF02566">
    <property type="entry name" value="OsmC"/>
    <property type="match status" value="1"/>
</dbReference>
<dbReference type="EMBL" id="MLBF01000014">
    <property type="protein sequence ID" value="OLN31824.1"/>
    <property type="molecule type" value="Genomic_DNA"/>
</dbReference>
<evidence type="ECO:0000313" key="2">
    <source>
        <dbReference type="Proteomes" id="UP000186102"/>
    </source>
</evidence>
<dbReference type="PANTHER" id="PTHR34352:SF1">
    <property type="entry name" value="PROTEIN YHFA"/>
    <property type="match status" value="1"/>
</dbReference>
<dbReference type="OrthoDB" id="9804010at2"/>
<protein>
    <submittedName>
        <fullName evidence="1">OsmC/Ohr family protein</fullName>
    </submittedName>
</protein>
<dbReference type="RefSeq" id="WP_075364941.1">
    <property type="nucleotide sequence ID" value="NZ_MLBF01000014.1"/>
</dbReference>
<dbReference type="Gene3D" id="3.30.300.20">
    <property type="match status" value="1"/>
</dbReference>
<dbReference type="InterPro" id="IPR015946">
    <property type="entry name" value="KH_dom-like_a/b"/>
</dbReference>
<sequence length="150" mass="16634">MSQVNVTWEGNMKFVGADNNGFKVPMDASDIYGGKNEGTRPMDLMLMSLGGCTGIEVGHILNKMRVAYERLDVEVNGNRVKEHPMVFSDIQMIYRLSGESIPIEKVTKAIQMAEQVYCSAANMMNKVAEITCSIEINGTAYKYEPISPTK</sequence>
<evidence type="ECO:0000313" key="1">
    <source>
        <dbReference type="EMBL" id="OLN31824.1"/>
    </source>
</evidence>
<proteinExistence type="predicted"/>
<dbReference type="SUPFAM" id="SSF82784">
    <property type="entry name" value="OsmC-like"/>
    <property type="match status" value="1"/>
</dbReference>
<dbReference type="STRING" id="1888891.DSOL_2320"/>
<comment type="caution">
    <text evidence="1">The sequence shown here is derived from an EMBL/GenBank/DDBJ whole genome shotgun (WGS) entry which is preliminary data.</text>
</comment>
<dbReference type="InterPro" id="IPR036102">
    <property type="entry name" value="OsmC/Ohrsf"/>
</dbReference>
<dbReference type="PANTHER" id="PTHR34352">
    <property type="entry name" value="PROTEIN YHFA"/>
    <property type="match status" value="1"/>
</dbReference>
<keyword evidence="2" id="KW-1185">Reference proteome</keyword>
<name>A0A1Q8QWX3_9FIRM</name>
<dbReference type="AlphaFoldDB" id="A0A1Q8QWX3"/>
<organism evidence="1 2">
    <name type="scientific">Desulfosporosinus metallidurans</name>
    <dbReference type="NCBI Taxonomy" id="1888891"/>
    <lineage>
        <taxon>Bacteria</taxon>
        <taxon>Bacillati</taxon>
        <taxon>Bacillota</taxon>
        <taxon>Clostridia</taxon>
        <taxon>Eubacteriales</taxon>
        <taxon>Desulfitobacteriaceae</taxon>
        <taxon>Desulfosporosinus</taxon>
    </lineage>
</organism>
<gene>
    <name evidence="1" type="ORF">DSOL_2320</name>
</gene>
<accession>A0A1Q8QWX3</accession>
<dbReference type="InterPro" id="IPR003718">
    <property type="entry name" value="OsmC/Ohr_fam"/>
</dbReference>